<dbReference type="RefSeq" id="WP_045958098.1">
    <property type="nucleotide sequence ID" value="NZ_FO704551.1"/>
</dbReference>
<dbReference type="KEGG" id="xpo:XPG1_1118"/>
<evidence type="ECO:0000313" key="2">
    <source>
        <dbReference type="EMBL" id="CDG20773.1"/>
    </source>
</evidence>
<gene>
    <name evidence="2" type="ORF">XPG1_1118</name>
</gene>
<dbReference type="SUPFAM" id="SSF54909">
    <property type="entry name" value="Dimeric alpha+beta barrel"/>
    <property type="match status" value="1"/>
</dbReference>
<proteinExistence type="predicted"/>
<reference evidence="2 3" key="1">
    <citation type="submission" date="2013-07" db="EMBL/GenBank/DDBJ databases">
        <authorList>
            <person name="Genoscope - CEA"/>
        </authorList>
    </citation>
    <scope>NUCLEOTIDE SEQUENCE [LARGE SCALE GENOMIC DNA]</scope>
    <source>
        <strain evidence="2 3">G6</strain>
    </source>
</reference>
<dbReference type="HOGENOM" id="CLU_131496_11_1_6"/>
<dbReference type="OrthoDB" id="9812192at2"/>
<organism evidence="2 3">
    <name type="scientific">Xenorhabdus poinarii G6</name>
    <dbReference type="NCBI Taxonomy" id="1354304"/>
    <lineage>
        <taxon>Bacteria</taxon>
        <taxon>Pseudomonadati</taxon>
        <taxon>Pseudomonadota</taxon>
        <taxon>Gammaproteobacteria</taxon>
        <taxon>Enterobacterales</taxon>
        <taxon>Morganellaceae</taxon>
        <taxon>Xenorhabdus</taxon>
    </lineage>
</organism>
<keyword evidence="3" id="KW-1185">Reference proteome</keyword>
<dbReference type="EMBL" id="FO704551">
    <property type="protein sequence ID" value="CDG20773.1"/>
    <property type="molecule type" value="Genomic_DNA"/>
</dbReference>
<feature type="domain" description="ABM" evidence="1">
    <location>
        <begin position="1"/>
        <end position="73"/>
    </location>
</feature>
<evidence type="ECO:0000313" key="3">
    <source>
        <dbReference type="Proteomes" id="UP000032735"/>
    </source>
</evidence>
<dbReference type="Proteomes" id="UP000032735">
    <property type="component" value="Chromosome"/>
</dbReference>
<dbReference type="InterPro" id="IPR011008">
    <property type="entry name" value="Dimeric_a/b-barrel"/>
</dbReference>
<name>A0A068R0T8_9GAMM</name>
<dbReference type="AlphaFoldDB" id="A0A068R0T8"/>
<evidence type="ECO:0000259" key="1">
    <source>
        <dbReference type="Pfam" id="PF03992"/>
    </source>
</evidence>
<sequence>MIVAIVKAKILSGKEDELRNIANILQFDYAPLEKGCHRYESFIDGDNFITIEIWENQRLLDIHLEQEHVNKYVPKMRVCVVDGVFDVTFITNGTVTQTKI</sequence>
<dbReference type="STRING" id="1354304.XPG1_1118"/>
<dbReference type="Pfam" id="PF03992">
    <property type="entry name" value="ABM"/>
    <property type="match status" value="1"/>
</dbReference>
<dbReference type="Gene3D" id="3.30.70.100">
    <property type="match status" value="1"/>
</dbReference>
<protein>
    <recommendedName>
        <fullName evidence="1">ABM domain-containing protein</fullName>
    </recommendedName>
</protein>
<dbReference type="InterPro" id="IPR007138">
    <property type="entry name" value="ABM_dom"/>
</dbReference>
<accession>A0A068R0T8</accession>